<evidence type="ECO:0000259" key="1">
    <source>
        <dbReference type="Pfam" id="PF00156"/>
    </source>
</evidence>
<gene>
    <name evidence="2" type="ORF">BG61_03700</name>
</gene>
<protein>
    <submittedName>
        <fullName evidence="2">Phosphoribosyl transferase</fullName>
    </submittedName>
</protein>
<dbReference type="Proteomes" id="UP000027466">
    <property type="component" value="Unassembled WGS sequence"/>
</dbReference>
<evidence type="ECO:0000313" key="3">
    <source>
        <dbReference type="Proteomes" id="UP000027466"/>
    </source>
</evidence>
<dbReference type="SUPFAM" id="SSF53271">
    <property type="entry name" value="PRTase-like"/>
    <property type="match status" value="1"/>
</dbReference>
<dbReference type="STRING" id="60547.GCA_000751215_02196"/>
<feature type="domain" description="Phosphoribosyltransferase" evidence="1">
    <location>
        <begin position="10"/>
        <end position="195"/>
    </location>
</feature>
<dbReference type="Gene3D" id="3.40.50.2020">
    <property type="match status" value="1"/>
</dbReference>
<dbReference type="CDD" id="cd06223">
    <property type="entry name" value="PRTases_typeI"/>
    <property type="match status" value="1"/>
</dbReference>
<dbReference type="InterPro" id="IPR029057">
    <property type="entry name" value="PRTase-like"/>
</dbReference>
<dbReference type="EMBL" id="JFHC01000011">
    <property type="protein sequence ID" value="KDR42956.1"/>
    <property type="molecule type" value="Genomic_DNA"/>
</dbReference>
<dbReference type="InterPro" id="IPR000836">
    <property type="entry name" value="PRTase_dom"/>
</dbReference>
<keyword evidence="2" id="KW-0808">Transferase</keyword>
<comment type="caution">
    <text evidence="2">The sequence shown here is derived from an EMBL/GenBank/DDBJ whole genome shotgun (WGS) entry which is preliminary data.</text>
</comment>
<dbReference type="AlphaFoldDB" id="A0A069PZQ3"/>
<dbReference type="GO" id="GO:0016740">
    <property type="term" value="F:transferase activity"/>
    <property type="evidence" value="ECO:0007669"/>
    <property type="project" value="UniProtKB-KW"/>
</dbReference>
<keyword evidence="3" id="KW-1185">Reference proteome</keyword>
<accession>A0A069PZQ3</accession>
<dbReference type="Pfam" id="PF00156">
    <property type="entry name" value="Pribosyltran"/>
    <property type="match status" value="1"/>
</dbReference>
<dbReference type="RefSeq" id="WP_035930103.1">
    <property type="nucleotide sequence ID" value="NZ_CADFFX010000004.1"/>
</dbReference>
<name>A0A069PZQ3_9BURK</name>
<proteinExistence type="predicted"/>
<reference evidence="2 3" key="1">
    <citation type="submission" date="2014-03" db="EMBL/GenBank/DDBJ databases">
        <title>Draft Genome Sequences of Four Burkholderia Strains.</title>
        <authorList>
            <person name="Liu X.Y."/>
            <person name="Li C.X."/>
            <person name="Xu J.H."/>
        </authorList>
    </citation>
    <scope>NUCLEOTIDE SEQUENCE [LARGE SCALE GENOMIC DNA]</scope>
    <source>
        <strain evidence="2 3">DSM 50014</strain>
    </source>
</reference>
<organism evidence="2 3">
    <name type="scientific">Caballeronia glathei</name>
    <dbReference type="NCBI Taxonomy" id="60547"/>
    <lineage>
        <taxon>Bacteria</taxon>
        <taxon>Pseudomonadati</taxon>
        <taxon>Pseudomonadota</taxon>
        <taxon>Betaproteobacteria</taxon>
        <taxon>Burkholderiales</taxon>
        <taxon>Burkholderiaceae</taxon>
        <taxon>Caballeronia</taxon>
    </lineage>
</organism>
<evidence type="ECO:0000313" key="2">
    <source>
        <dbReference type="EMBL" id="KDR42956.1"/>
    </source>
</evidence>
<dbReference type="Gene3D" id="3.30.1310.20">
    <property type="entry name" value="PRTase-like"/>
    <property type="match status" value="1"/>
</dbReference>
<sequence length="225" mass="24166">MDSVFENRAEAGRALAALLGAYSGRDDVIVLALPRGGVPVAFEVARELAADLDVLVVRKLGVPVQPELAMGAIASGGAFYLDETIVRYAGVARAELTAVIAHEQAELARREALYRGARPPLDVENRVAIVVDDGMATGATMKAAAMALRDKKPSRIVAALPVAPADSDARIESVVDEFICVQRPYSYFGVGQFYVDFTQTSDEEVFDLLRQAREASEARRRRGGG</sequence>